<name>A0A5E4EG82_PRUDU</name>
<feature type="compositionally biased region" description="Basic and acidic residues" evidence="1">
    <location>
        <begin position="90"/>
        <end position="106"/>
    </location>
</feature>
<dbReference type="PANTHER" id="PTHR36756:SF1">
    <property type="entry name" value="EXPRESSED PROTEIN"/>
    <property type="match status" value="1"/>
</dbReference>
<sequence>MVGVAPESDDGSRRRLPQWMVGISSAGQARKPSNGKEEGPASYETETLGENSHVLVKCETKRRKRKSTKQDADYEANVPENKCSGLGRRKVQESGAPERQKAKETLGENSRVLVKCETKRRKRNSNEQDAECDGTFPEKNCNGHGRRKVQESDAPKKEKAKGSSCGSDEELEVRTWTDDDVELTVEDLVIIAEEYIRADGNINQEEEASNQECESDSRFPEIVSSGNELEDSADAQICNRRSLIADTTTFKPNRSLASKGIGLNSGGTGDPAQDMLDLFLGPLMKKTVEKESESRFLTEDVTFAHEIIRESDSNVVIEGIAPIMKKKSSLKDKVAMFLD</sequence>
<dbReference type="AlphaFoldDB" id="A0A5E4EG82"/>
<dbReference type="OMA" id="ICQTTKR"/>
<reference evidence="3" key="1">
    <citation type="journal article" date="2020" name="Plant J.">
        <title>Transposons played a major role in the diversification between the closely related almond and peach genomes: results from the almond genome sequence.</title>
        <authorList>
            <person name="Alioto T."/>
            <person name="Alexiou K.G."/>
            <person name="Bardil A."/>
            <person name="Barteri F."/>
            <person name="Castanera R."/>
            <person name="Cruz F."/>
            <person name="Dhingra A."/>
            <person name="Duval H."/>
            <person name="Fernandez I Marti A."/>
            <person name="Frias L."/>
            <person name="Galan B."/>
            <person name="Garcia J.L."/>
            <person name="Howad W."/>
            <person name="Gomez-Garrido J."/>
            <person name="Gut M."/>
            <person name="Julca I."/>
            <person name="Morata J."/>
            <person name="Puigdomenech P."/>
            <person name="Ribeca P."/>
            <person name="Rubio Cabetas M.J."/>
            <person name="Vlasova A."/>
            <person name="Wirthensohn M."/>
            <person name="Garcia-Mas J."/>
            <person name="Gabaldon T."/>
            <person name="Casacuberta J.M."/>
            <person name="Arus P."/>
        </authorList>
    </citation>
    <scope>NUCLEOTIDE SEQUENCE [LARGE SCALE GENOMIC DNA]</scope>
    <source>
        <strain evidence="3">cv. Texas</strain>
    </source>
</reference>
<feature type="compositionally biased region" description="Basic and acidic residues" evidence="1">
    <location>
        <begin position="148"/>
        <end position="161"/>
    </location>
</feature>
<organism evidence="2 3">
    <name type="scientific">Prunus dulcis</name>
    <name type="common">Almond</name>
    <name type="synonym">Amygdalus dulcis</name>
    <dbReference type="NCBI Taxonomy" id="3755"/>
    <lineage>
        <taxon>Eukaryota</taxon>
        <taxon>Viridiplantae</taxon>
        <taxon>Streptophyta</taxon>
        <taxon>Embryophyta</taxon>
        <taxon>Tracheophyta</taxon>
        <taxon>Spermatophyta</taxon>
        <taxon>Magnoliopsida</taxon>
        <taxon>eudicotyledons</taxon>
        <taxon>Gunneridae</taxon>
        <taxon>Pentapetalae</taxon>
        <taxon>rosids</taxon>
        <taxon>fabids</taxon>
        <taxon>Rosales</taxon>
        <taxon>Rosaceae</taxon>
        <taxon>Amygdaloideae</taxon>
        <taxon>Amygdaleae</taxon>
        <taxon>Prunus</taxon>
    </lineage>
</organism>
<dbReference type="InParanoid" id="A0A5E4EG82"/>
<dbReference type="Proteomes" id="UP000327085">
    <property type="component" value="Chromosome 1"/>
</dbReference>
<protein>
    <submittedName>
        <fullName evidence="2">PREDICTED: LOC110667895 isoform</fullName>
    </submittedName>
</protein>
<evidence type="ECO:0000256" key="1">
    <source>
        <dbReference type="SAM" id="MobiDB-lite"/>
    </source>
</evidence>
<evidence type="ECO:0000313" key="3">
    <source>
        <dbReference type="Proteomes" id="UP000327085"/>
    </source>
</evidence>
<proteinExistence type="predicted"/>
<gene>
    <name evidence="2" type="ORF">ALMOND_2B031883</name>
</gene>
<evidence type="ECO:0000313" key="2">
    <source>
        <dbReference type="EMBL" id="VVA14713.1"/>
    </source>
</evidence>
<dbReference type="EMBL" id="CABIKO010000011">
    <property type="protein sequence ID" value="VVA14713.1"/>
    <property type="molecule type" value="Genomic_DNA"/>
</dbReference>
<dbReference type="PANTHER" id="PTHR36756">
    <property type="entry name" value="EXPRESSED PROTEIN"/>
    <property type="match status" value="1"/>
</dbReference>
<accession>A0A5E4EG82</accession>
<dbReference type="Gramene" id="VVA14713">
    <property type="protein sequence ID" value="VVA14713"/>
    <property type="gene ID" value="Prudul26B031883"/>
</dbReference>
<feature type="region of interest" description="Disordered" evidence="1">
    <location>
        <begin position="1"/>
        <end position="173"/>
    </location>
</feature>